<name>A0A0D3I433_EMIH1</name>
<dbReference type="InterPro" id="IPR012961">
    <property type="entry name" value="Ski2/MTR4_C"/>
</dbReference>
<reference evidence="2" key="2">
    <citation type="submission" date="2024-10" db="UniProtKB">
        <authorList>
            <consortium name="EnsemblProtists"/>
        </authorList>
    </citation>
    <scope>IDENTIFICATION</scope>
</reference>
<evidence type="ECO:0000313" key="2">
    <source>
        <dbReference type="EnsemblProtists" id="EOD06018"/>
    </source>
</evidence>
<dbReference type="EnsemblProtists" id="EOD06018">
    <property type="protein sequence ID" value="EOD06018"/>
    <property type="gene ID" value="EMIHUDRAFT_259120"/>
</dbReference>
<dbReference type="GeneID" id="17252168"/>
<keyword evidence="3" id="KW-1185">Reference proteome</keyword>
<dbReference type="Pfam" id="PF08148">
    <property type="entry name" value="DSHCT"/>
    <property type="match status" value="1"/>
</dbReference>
<protein>
    <recommendedName>
        <fullName evidence="1">ATP-dependent RNA helicase Ski2/MTR4 C-terminal domain-containing protein</fullName>
    </recommendedName>
</protein>
<feature type="domain" description="ATP-dependent RNA helicase Ski2/MTR4 C-terminal" evidence="1">
    <location>
        <begin position="1"/>
        <end position="38"/>
    </location>
</feature>
<dbReference type="KEGG" id="ehx:EMIHUDRAFT_259120"/>
<evidence type="ECO:0000313" key="3">
    <source>
        <dbReference type="Proteomes" id="UP000013827"/>
    </source>
</evidence>
<sequence length="90" mass="9736">MRRLEELLHQIIDAAKVVGNEELQAKCEAAQKLLVRDVRKAKGQMLCTRETGASDVVLVGAQEGAPGLGLCAVARRAESFLTWLVEGDGF</sequence>
<dbReference type="PaxDb" id="2903-EOD06018"/>
<dbReference type="HOGENOM" id="CLU_2445411_0_0_1"/>
<reference evidence="3" key="1">
    <citation type="journal article" date="2013" name="Nature">
        <title>Pan genome of the phytoplankton Emiliania underpins its global distribution.</title>
        <authorList>
            <person name="Read B.A."/>
            <person name="Kegel J."/>
            <person name="Klute M.J."/>
            <person name="Kuo A."/>
            <person name="Lefebvre S.C."/>
            <person name="Maumus F."/>
            <person name="Mayer C."/>
            <person name="Miller J."/>
            <person name="Monier A."/>
            <person name="Salamov A."/>
            <person name="Young J."/>
            <person name="Aguilar M."/>
            <person name="Claverie J.M."/>
            <person name="Frickenhaus S."/>
            <person name="Gonzalez K."/>
            <person name="Herman E.K."/>
            <person name="Lin Y.C."/>
            <person name="Napier J."/>
            <person name="Ogata H."/>
            <person name="Sarno A.F."/>
            <person name="Shmutz J."/>
            <person name="Schroeder D."/>
            <person name="de Vargas C."/>
            <person name="Verret F."/>
            <person name="von Dassow P."/>
            <person name="Valentin K."/>
            <person name="Van de Peer Y."/>
            <person name="Wheeler G."/>
            <person name="Dacks J.B."/>
            <person name="Delwiche C.F."/>
            <person name="Dyhrman S.T."/>
            <person name="Glockner G."/>
            <person name="John U."/>
            <person name="Richards T."/>
            <person name="Worden A.Z."/>
            <person name="Zhang X."/>
            <person name="Grigoriev I.V."/>
            <person name="Allen A.E."/>
            <person name="Bidle K."/>
            <person name="Borodovsky M."/>
            <person name="Bowler C."/>
            <person name="Brownlee C."/>
            <person name="Cock J.M."/>
            <person name="Elias M."/>
            <person name="Gladyshev V.N."/>
            <person name="Groth M."/>
            <person name="Guda C."/>
            <person name="Hadaegh A."/>
            <person name="Iglesias-Rodriguez M.D."/>
            <person name="Jenkins J."/>
            <person name="Jones B.M."/>
            <person name="Lawson T."/>
            <person name="Leese F."/>
            <person name="Lindquist E."/>
            <person name="Lobanov A."/>
            <person name="Lomsadze A."/>
            <person name="Malik S.B."/>
            <person name="Marsh M.E."/>
            <person name="Mackinder L."/>
            <person name="Mock T."/>
            <person name="Mueller-Roeber B."/>
            <person name="Pagarete A."/>
            <person name="Parker M."/>
            <person name="Probert I."/>
            <person name="Quesneville H."/>
            <person name="Raines C."/>
            <person name="Rensing S.A."/>
            <person name="Riano-Pachon D.M."/>
            <person name="Richier S."/>
            <person name="Rokitta S."/>
            <person name="Shiraiwa Y."/>
            <person name="Soanes D.M."/>
            <person name="van der Giezen M."/>
            <person name="Wahlund T.M."/>
            <person name="Williams B."/>
            <person name="Wilson W."/>
            <person name="Wolfe G."/>
            <person name="Wurch L.L."/>
        </authorList>
    </citation>
    <scope>NUCLEOTIDE SEQUENCE</scope>
</reference>
<dbReference type="RefSeq" id="XP_005758447.1">
    <property type="nucleotide sequence ID" value="XM_005758390.1"/>
</dbReference>
<accession>A0A0D3I433</accession>
<proteinExistence type="predicted"/>
<dbReference type="Gene3D" id="1.10.3380.30">
    <property type="match status" value="1"/>
</dbReference>
<dbReference type="Proteomes" id="UP000013827">
    <property type="component" value="Unassembled WGS sequence"/>
</dbReference>
<organism evidence="2 3">
    <name type="scientific">Emiliania huxleyi (strain CCMP1516)</name>
    <dbReference type="NCBI Taxonomy" id="280463"/>
    <lineage>
        <taxon>Eukaryota</taxon>
        <taxon>Haptista</taxon>
        <taxon>Haptophyta</taxon>
        <taxon>Prymnesiophyceae</taxon>
        <taxon>Isochrysidales</taxon>
        <taxon>Noelaerhabdaceae</taxon>
        <taxon>Emiliania</taxon>
    </lineage>
</organism>
<dbReference type="AlphaFoldDB" id="A0A0D3I433"/>
<evidence type="ECO:0000259" key="1">
    <source>
        <dbReference type="Pfam" id="PF08148"/>
    </source>
</evidence>